<feature type="region of interest" description="Disordered" evidence="1">
    <location>
        <begin position="1"/>
        <end position="80"/>
    </location>
</feature>
<reference evidence="2 3" key="1">
    <citation type="submission" date="2013-12" db="EMBL/GenBank/DDBJ databases">
        <title>Draft genome of the parsitic nematode Ancylostoma duodenale.</title>
        <authorList>
            <person name="Mitreva M."/>
        </authorList>
    </citation>
    <scope>NUCLEOTIDE SEQUENCE [LARGE SCALE GENOMIC DNA]</scope>
    <source>
        <strain evidence="2 3">Zhejiang</strain>
    </source>
</reference>
<protein>
    <submittedName>
        <fullName evidence="2">Uncharacterized protein</fullName>
    </submittedName>
</protein>
<organism evidence="2 3">
    <name type="scientific">Ancylostoma duodenale</name>
    <dbReference type="NCBI Taxonomy" id="51022"/>
    <lineage>
        <taxon>Eukaryota</taxon>
        <taxon>Metazoa</taxon>
        <taxon>Ecdysozoa</taxon>
        <taxon>Nematoda</taxon>
        <taxon>Chromadorea</taxon>
        <taxon>Rhabditida</taxon>
        <taxon>Rhabditina</taxon>
        <taxon>Rhabditomorpha</taxon>
        <taxon>Strongyloidea</taxon>
        <taxon>Ancylostomatidae</taxon>
        <taxon>Ancylostomatinae</taxon>
        <taxon>Ancylostoma</taxon>
    </lineage>
</organism>
<name>A0A0C2DFT2_9BILA</name>
<evidence type="ECO:0000313" key="3">
    <source>
        <dbReference type="Proteomes" id="UP000054047"/>
    </source>
</evidence>
<proteinExistence type="predicted"/>
<sequence length="80" mass="9151">MVPRPKTDHTARFLRPQLGSSTTFANDNRQPKRTKEGDSDEPVRVEEADQSSKERSPHRRRSRDRGPSLRQALVLLCPIS</sequence>
<keyword evidence="3" id="KW-1185">Reference proteome</keyword>
<dbReference type="Proteomes" id="UP000054047">
    <property type="component" value="Unassembled WGS sequence"/>
</dbReference>
<dbReference type="EMBL" id="KN726281">
    <property type="protein sequence ID" value="KIH68833.1"/>
    <property type="molecule type" value="Genomic_DNA"/>
</dbReference>
<feature type="compositionally biased region" description="Basic and acidic residues" evidence="1">
    <location>
        <begin position="1"/>
        <end position="11"/>
    </location>
</feature>
<evidence type="ECO:0000256" key="1">
    <source>
        <dbReference type="SAM" id="MobiDB-lite"/>
    </source>
</evidence>
<evidence type="ECO:0000313" key="2">
    <source>
        <dbReference type="EMBL" id="KIH68833.1"/>
    </source>
</evidence>
<feature type="compositionally biased region" description="Basic and acidic residues" evidence="1">
    <location>
        <begin position="29"/>
        <end position="55"/>
    </location>
</feature>
<gene>
    <name evidence="2" type="ORF">ANCDUO_00830</name>
</gene>
<accession>A0A0C2DFT2</accession>
<dbReference type="AlphaFoldDB" id="A0A0C2DFT2"/>
<feature type="compositionally biased region" description="Polar residues" evidence="1">
    <location>
        <begin position="18"/>
        <end position="28"/>
    </location>
</feature>